<feature type="domain" description="HTH lacI-type" evidence="4">
    <location>
        <begin position="19"/>
        <end position="73"/>
    </location>
</feature>
<evidence type="ECO:0000256" key="1">
    <source>
        <dbReference type="ARBA" id="ARBA00023015"/>
    </source>
</evidence>
<keyword evidence="3" id="KW-0804">Transcription</keyword>
<dbReference type="SUPFAM" id="SSF47413">
    <property type="entry name" value="lambda repressor-like DNA-binding domains"/>
    <property type="match status" value="1"/>
</dbReference>
<dbReference type="Gene3D" id="3.40.50.2300">
    <property type="match status" value="2"/>
</dbReference>
<keyword evidence="1" id="KW-0805">Transcription regulation</keyword>
<reference evidence="5 6" key="1">
    <citation type="journal article" date="2021" name="Microbiol. Resour. Announc.">
        <title>Complete Genome Sequences of Three Human Oral Treponema parvum Isolates.</title>
        <authorList>
            <person name="Zeng H."/>
            <person name="Watt R.M."/>
        </authorList>
    </citation>
    <scope>NUCLEOTIDE SEQUENCE [LARGE SCALE GENOMIC DNA]</scope>
    <source>
        <strain evidence="5 6">ATCC 700770</strain>
    </source>
</reference>
<organism evidence="5 6">
    <name type="scientific">Treponema parvum</name>
    <dbReference type="NCBI Taxonomy" id="138851"/>
    <lineage>
        <taxon>Bacteria</taxon>
        <taxon>Pseudomonadati</taxon>
        <taxon>Spirochaetota</taxon>
        <taxon>Spirochaetia</taxon>
        <taxon>Spirochaetales</taxon>
        <taxon>Treponemataceae</taxon>
        <taxon>Treponema</taxon>
    </lineage>
</organism>
<dbReference type="InterPro" id="IPR046335">
    <property type="entry name" value="LacI/GalR-like_sensor"/>
</dbReference>
<dbReference type="PROSITE" id="PS50932">
    <property type="entry name" value="HTH_LACI_2"/>
    <property type="match status" value="1"/>
</dbReference>
<evidence type="ECO:0000256" key="3">
    <source>
        <dbReference type="ARBA" id="ARBA00023163"/>
    </source>
</evidence>
<dbReference type="GO" id="GO:0003700">
    <property type="term" value="F:DNA-binding transcription factor activity"/>
    <property type="evidence" value="ECO:0007669"/>
    <property type="project" value="TreeGrafter"/>
</dbReference>
<dbReference type="Proteomes" id="UP000671908">
    <property type="component" value="Chromosome"/>
</dbReference>
<keyword evidence="2 5" id="KW-0238">DNA-binding</keyword>
<dbReference type="SMART" id="SM00354">
    <property type="entry name" value="HTH_LACI"/>
    <property type="match status" value="1"/>
</dbReference>
<dbReference type="CDD" id="cd06267">
    <property type="entry name" value="PBP1_LacI_sugar_binding-like"/>
    <property type="match status" value="1"/>
</dbReference>
<dbReference type="InterPro" id="IPR010982">
    <property type="entry name" value="Lambda_DNA-bd_dom_sf"/>
</dbReference>
<dbReference type="EMBL" id="CP054142">
    <property type="protein sequence ID" value="QTQ15027.1"/>
    <property type="molecule type" value="Genomic_DNA"/>
</dbReference>
<dbReference type="KEGG" id="tpav:HRQ91_11465"/>
<evidence type="ECO:0000313" key="5">
    <source>
        <dbReference type="EMBL" id="QTQ15027.1"/>
    </source>
</evidence>
<dbReference type="PANTHER" id="PTHR30146:SF109">
    <property type="entry name" value="HTH-TYPE TRANSCRIPTIONAL REGULATOR GALS"/>
    <property type="match status" value="1"/>
</dbReference>
<evidence type="ECO:0000313" key="6">
    <source>
        <dbReference type="Proteomes" id="UP000671908"/>
    </source>
</evidence>
<dbReference type="PANTHER" id="PTHR30146">
    <property type="entry name" value="LACI-RELATED TRANSCRIPTIONAL REPRESSOR"/>
    <property type="match status" value="1"/>
</dbReference>
<evidence type="ECO:0000256" key="2">
    <source>
        <dbReference type="ARBA" id="ARBA00023125"/>
    </source>
</evidence>
<dbReference type="Pfam" id="PF00356">
    <property type="entry name" value="LacI"/>
    <property type="match status" value="1"/>
</dbReference>
<proteinExistence type="predicted"/>
<dbReference type="InterPro" id="IPR000843">
    <property type="entry name" value="HTH_LacI"/>
</dbReference>
<dbReference type="RefSeq" id="WP_210119655.1">
    <property type="nucleotide sequence ID" value="NZ_CP054142.1"/>
</dbReference>
<dbReference type="Pfam" id="PF13377">
    <property type="entry name" value="Peripla_BP_3"/>
    <property type="match status" value="1"/>
</dbReference>
<dbReference type="SUPFAM" id="SSF53822">
    <property type="entry name" value="Periplasmic binding protein-like I"/>
    <property type="match status" value="1"/>
</dbReference>
<name>A0A975IFM2_9SPIR</name>
<dbReference type="CDD" id="cd01392">
    <property type="entry name" value="HTH_LacI"/>
    <property type="match status" value="1"/>
</dbReference>
<gene>
    <name evidence="5" type="ORF">HRQ91_11465</name>
</gene>
<keyword evidence="6" id="KW-1185">Reference proteome</keyword>
<dbReference type="Gene3D" id="1.10.260.40">
    <property type="entry name" value="lambda repressor-like DNA-binding domains"/>
    <property type="match status" value="1"/>
</dbReference>
<evidence type="ECO:0000259" key="4">
    <source>
        <dbReference type="PROSITE" id="PS50932"/>
    </source>
</evidence>
<dbReference type="GO" id="GO:0000976">
    <property type="term" value="F:transcription cis-regulatory region binding"/>
    <property type="evidence" value="ECO:0007669"/>
    <property type="project" value="TreeGrafter"/>
</dbReference>
<dbReference type="InterPro" id="IPR028082">
    <property type="entry name" value="Peripla_BP_I"/>
</dbReference>
<sequence length="346" mass="38403">MIIISEILAIEFRKNMSEVTIYKIAKMAEVSASTVSRVINNYPFVKKGTRAKVLRVLSECNYVPNETARNLVNQATKMIGILIADIRTTHHTDGVYYVEQEFSKNGYSCLIYNTGTDPENQAEYIRLLGQKKVEAVVLMGSIYQNETVQNAIMVNIPHVPVAICNGYLDGQNIYGVIADERSGVCDCVKLFADKGCKNIAFITNHYTPSNYNKLAGFNEGFDKFIGNGSKTVIEAGDAIEDIFKATVKLLKEKPETDALLYAEDFLALIGLHALYDMKVEIPKDVAVVGINNSRHAEISNPALTSLDNMLYDTSLIAVRNLIEVLKGERVNKKIMICPAIVERSTT</sequence>
<protein>
    <submittedName>
        <fullName evidence="5">LacI family DNA-binding transcriptional regulator</fullName>
    </submittedName>
</protein>
<dbReference type="AlphaFoldDB" id="A0A975IFM2"/>
<accession>A0A975IFM2</accession>